<dbReference type="Pfam" id="PF05717">
    <property type="entry name" value="TnpB_IS66"/>
    <property type="match status" value="1"/>
</dbReference>
<evidence type="ECO:0008006" key="3">
    <source>
        <dbReference type="Google" id="ProtNLM"/>
    </source>
</evidence>
<reference evidence="1 2" key="1">
    <citation type="journal article" date="2018" name="Arch. Microbiol.">
        <title>New insights into the metabolic potential of the phototrophic purple bacterium Rhodopila globiformis DSM 161(T) from its draft genome sequence and evidence for a vanadium-dependent nitrogenase.</title>
        <authorList>
            <person name="Imhoff J.F."/>
            <person name="Rahn T."/>
            <person name="Kunzel S."/>
            <person name="Neulinger S.C."/>
        </authorList>
    </citation>
    <scope>NUCLEOTIDE SEQUENCE [LARGE SCALE GENOMIC DNA]</scope>
    <source>
        <strain evidence="1 2">DSM 16996</strain>
    </source>
</reference>
<proteinExistence type="predicted"/>
<evidence type="ECO:0000313" key="2">
    <source>
        <dbReference type="Proteomes" id="UP000239089"/>
    </source>
</evidence>
<dbReference type="InterPro" id="IPR008878">
    <property type="entry name" value="Transposase_IS66_Orf2"/>
</dbReference>
<comment type="caution">
    <text evidence="1">The sequence shown here is derived from an EMBL/GenBank/DDBJ whole genome shotgun (WGS) entry which is preliminary data.</text>
</comment>
<dbReference type="Proteomes" id="UP000239089">
    <property type="component" value="Unassembled WGS sequence"/>
</dbReference>
<sequence length="118" mass="12891">MISFGPQVRIFVATQPIDFRTGVHGLVALVAQGLQADPYGGDVFVFRSKRADRLKLLAFDGTGIVLTTKWLEEGKFVWPPVQAGAMRLTATQLAMLFDGLGEWLRLAPPPPKPAPKFA</sequence>
<dbReference type="RefSeq" id="WP_104508440.1">
    <property type="nucleotide sequence ID" value="NZ_JACIGC010000077.1"/>
</dbReference>
<name>A0A2S6N5Q2_9HYPH</name>
<keyword evidence="2" id="KW-1185">Reference proteome</keyword>
<dbReference type="AlphaFoldDB" id="A0A2S6N5Q2"/>
<organism evidence="1 2">
    <name type="scientific">Rhodoblastus sphagnicola</name>
    <dbReference type="NCBI Taxonomy" id="333368"/>
    <lineage>
        <taxon>Bacteria</taxon>
        <taxon>Pseudomonadati</taxon>
        <taxon>Pseudomonadota</taxon>
        <taxon>Alphaproteobacteria</taxon>
        <taxon>Hyphomicrobiales</taxon>
        <taxon>Rhodoblastaceae</taxon>
        <taxon>Rhodoblastus</taxon>
    </lineage>
</organism>
<evidence type="ECO:0000313" key="1">
    <source>
        <dbReference type="EMBL" id="PPQ29928.1"/>
    </source>
</evidence>
<dbReference type="PANTHER" id="PTHR36455">
    <property type="match status" value="1"/>
</dbReference>
<gene>
    <name evidence="1" type="ORF">CCR94_13785</name>
</gene>
<protein>
    <recommendedName>
        <fullName evidence="3">Transposase</fullName>
    </recommendedName>
</protein>
<dbReference type="PANTHER" id="PTHR36455:SF1">
    <property type="entry name" value="BLR8292 PROTEIN"/>
    <property type="match status" value="1"/>
</dbReference>
<dbReference type="NCBIfam" id="NF033819">
    <property type="entry name" value="IS66_TnpB"/>
    <property type="match status" value="1"/>
</dbReference>
<dbReference type="EMBL" id="NHSJ01000086">
    <property type="protein sequence ID" value="PPQ29928.1"/>
    <property type="molecule type" value="Genomic_DNA"/>
</dbReference>
<accession>A0A2S6N5Q2</accession>
<dbReference type="OrthoDB" id="9801450at2"/>